<accession>A0A977PJV7</accession>
<dbReference type="Proteomes" id="UP001063698">
    <property type="component" value="Chromosome"/>
</dbReference>
<organism evidence="1 2">
    <name type="scientific">Ignicoccus pacificus DSM 13166</name>
    <dbReference type="NCBI Taxonomy" id="940294"/>
    <lineage>
        <taxon>Archaea</taxon>
        <taxon>Thermoproteota</taxon>
        <taxon>Thermoprotei</taxon>
        <taxon>Desulfurococcales</taxon>
        <taxon>Desulfurococcaceae</taxon>
        <taxon>Ignicoccus</taxon>
    </lineage>
</organism>
<evidence type="ECO:0000313" key="2">
    <source>
        <dbReference type="Proteomes" id="UP001063698"/>
    </source>
</evidence>
<dbReference type="KEGG" id="ipc:IPA_02180"/>
<evidence type="ECO:0000313" key="1">
    <source>
        <dbReference type="EMBL" id="UXD22156.1"/>
    </source>
</evidence>
<sequence length="77" mass="9266">MNGGLPMRVLYFKCKKYRSNWEYRVSLAEQIETILENLTEEEPSDEEIQIIEDYEKRVKMGKVDLRPLDELLKKLRC</sequence>
<gene>
    <name evidence="1" type="ORF">IPA_02180</name>
</gene>
<name>A0A977PJV7_9CREN</name>
<dbReference type="AlphaFoldDB" id="A0A977PJV7"/>
<keyword evidence="2" id="KW-1185">Reference proteome</keyword>
<protein>
    <submittedName>
        <fullName evidence="1">Uncharacterized protein</fullName>
    </submittedName>
</protein>
<dbReference type="EMBL" id="CP006868">
    <property type="protein sequence ID" value="UXD22156.1"/>
    <property type="molecule type" value="Genomic_DNA"/>
</dbReference>
<proteinExistence type="predicted"/>
<reference evidence="1" key="1">
    <citation type="submission" date="2013-11" db="EMBL/GenBank/DDBJ databases">
        <title>Comparative genomics of Ignicoccus.</title>
        <authorList>
            <person name="Podar M."/>
        </authorList>
    </citation>
    <scope>NUCLEOTIDE SEQUENCE</scope>
    <source>
        <strain evidence="1">DSM 13166</strain>
    </source>
</reference>